<keyword evidence="2" id="KW-0812">Transmembrane</keyword>
<proteinExistence type="predicted"/>
<organism evidence="3 4">
    <name type="scientific">Pelobates cultripes</name>
    <name type="common">Western spadefoot toad</name>
    <dbReference type="NCBI Taxonomy" id="61616"/>
    <lineage>
        <taxon>Eukaryota</taxon>
        <taxon>Metazoa</taxon>
        <taxon>Chordata</taxon>
        <taxon>Craniata</taxon>
        <taxon>Vertebrata</taxon>
        <taxon>Euteleostomi</taxon>
        <taxon>Amphibia</taxon>
        <taxon>Batrachia</taxon>
        <taxon>Anura</taxon>
        <taxon>Pelobatoidea</taxon>
        <taxon>Pelobatidae</taxon>
        <taxon>Pelobates</taxon>
    </lineage>
</organism>
<protein>
    <submittedName>
        <fullName evidence="3">Uncharacterized protein</fullName>
    </submittedName>
</protein>
<gene>
    <name evidence="3" type="ORF">PECUL_23A004628</name>
</gene>
<feature type="region of interest" description="Disordered" evidence="1">
    <location>
        <begin position="43"/>
        <end position="116"/>
    </location>
</feature>
<accession>A0AAD1SVZ4</accession>
<dbReference type="Proteomes" id="UP001295444">
    <property type="component" value="Chromosome 07"/>
</dbReference>
<reference evidence="3" key="1">
    <citation type="submission" date="2022-03" db="EMBL/GenBank/DDBJ databases">
        <authorList>
            <person name="Alioto T."/>
            <person name="Alioto T."/>
            <person name="Gomez Garrido J."/>
        </authorList>
    </citation>
    <scope>NUCLEOTIDE SEQUENCE</scope>
</reference>
<keyword evidence="2" id="KW-0472">Membrane</keyword>
<keyword evidence="4" id="KW-1185">Reference proteome</keyword>
<evidence type="ECO:0000256" key="2">
    <source>
        <dbReference type="SAM" id="Phobius"/>
    </source>
</evidence>
<dbReference type="AlphaFoldDB" id="A0AAD1SVZ4"/>
<dbReference type="EMBL" id="OW240918">
    <property type="protein sequence ID" value="CAH2308119.1"/>
    <property type="molecule type" value="Genomic_DNA"/>
</dbReference>
<name>A0AAD1SVZ4_PELCU</name>
<feature type="transmembrane region" description="Helical" evidence="2">
    <location>
        <begin position="12"/>
        <end position="33"/>
    </location>
</feature>
<keyword evidence="2" id="KW-1133">Transmembrane helix</keyword>
<evidence type="ECO:0000313" key="3">
    <source>
        <dbReference type="EMBL" id="CAH2308119.1"/>
    </source>
</evidence>
<sequence>MSVEEVMLQTGLGHWVFGLCGISFIVFLINCIICCRKKSPVSIANRPAPPTPETVPRYESNLYPATPTQQMTERPDNDSDNDFEEMPTVRIKDPADMSQQNSGNAQTATPLTKVPGTSDKGTYVNIATETKAHPVYIEVLPDESDEKDLRQPLGEKTEASAGRKSINSSATLSLSLSDSLCHSYENITRTESPASGTADFDYVNVAEKTRLS</sequence>
<evidence type="ECO:0000256" key="1">
    <source>
        <dbReference type="SAM" id="MobiDB-lite"/>
    </source>
</evidence>
<evidence type="ECO:0000313" key="4">
    <source>
        <dbReference type="Proteomes" id="UP001295444"/>
    </source>
</evidence>
<feature type="compositionally biased region" description="Polar residues" evidence="1">
    <location>
        <begin position="97"/>
        <end position="110"/>
    </location>
</feature>